<feature type="transmembrane region" description="Helical" evidence="3">
    <location>
        <begin position="234"/>
        <end position="255"/>
    </location>
</feature>
<comment type="similarity">
    <text evidence="1">Belongs to the ABC-2 integral membrane protein family.</text>
</comment>
<feature type="transmembrane region" description="Helical" evidence="3">
    <location>
        <begin position="113"/>
        <end position="134"/>
    </location>
</feature>
<dbReference type="RefSeq" id="WP_194932428.1">
    <property type="nucleotide sequence ID" value="NZ_JADLZT010000011.1"/>
</dbReference>
<dbReference type="EMBL" id="JADLZT010000011">
    <property type="protein sequence ID" value="MBF6025825.1"/>
    <property type="molecule type" value="Genomic_DNA"/>
</dbReference>
<evidence type="ECO:0000313" key="4">
    <source>
        <dbReference type="EMBL" id="MBF6025825.1"/>
    </source>
</evidence>
<evidence type="ECO:0000313" key="5">
    <source>
        <dbReference type="Proteomes" id="UP001429984"/>
    </source>
</evidence>
<keyword evidence="5" id="KW-1185">Reference proteome</keyword>
<name>A0ABS0BA09_9GAMM</name>
<feature type="transmembrane region" description="Helical" evidence="3">
    <location>
        <begin position="67"/>
        <end position="92"/>
    </location>
</feature>
<evidence type="ECO:0000256" key="2">
    <source>
        <dbReference type="ARBA" id="ARBA00022448"/>
    </source>
</evidence>
<sequence length="263" mass="29330">MSHLFQHLAESFRRPDHWVYASRLDTITKYRKTHLGILWMLVPTAIYIWGIGGYLGALQPGIDMQRFLAHVAVGFVVFRFVMTVFTDATGVFSTYQSYIYDGNMRLTDFVLRLVSRSFYYFVIAQPLLALAVLASPDFHWGGVPGSLIGLAVLMVNLFFYSIVLGLIGARFPDVSELMGSIMMAAFLITPIVWYPDAAPAGTLRGALMRANPFHHLVAGIRSPLLGETIEPVTVYYLAAMTVVGLVAAAIAYRVFARRVPLWL</sequence>
<organism evidence="4 5">
    <name type="scientific">Lysobacter niastensis</name>
    <dbReference type="NCBI Taxonomy" id="380629"/>
    <lineage>
        <taxon>Bacteria</taxon>
        <taxon>Pseudomonadati</taxon>
        <taxon>Pseudomonadota</taxon>
        <taxon>Gammaproteobacteria</taxon>
        <taxon>Lysobacterales</taxon>
        <taxon>Lysobacteraceae</taxon>
        <taxon>Lysobacter</taxon>
    </lineage>
</organism>
<gene>
    <name evidence="4" type="ORF">IU514_17490</name>
</gene>
<feature type="transmembrane region" description="Helical" evidence="3">
    <location>
        <begin position="37"/>
        <end position="55"/>
    </location>
</feature>
<keyword evidence="3" id="KW-0472">Membrane</keyword>
<comment type="caution">
    <text evidence="4">The sequence shown here is derived from an EMBL/GenBank/DDBJ whole genome shotgun (WGS) entry which is preliminary data.</text>
</comment>
<keyword evidence="3" id="KW-1133">Transmembrane helix</keyword>
<dbReference type="PANTHER" id="PTHR30413">
    <property type="entry name" value="INNER MEMBRANE TRANSPORT PERMEASE"/>
    <property type="match status" value="1"/>
</dbReference>
<reference evidence="4 5" key="1">
    <citation type="submission" date="2020-11" db="EMBL/GenBank/DDBJ databases">
        <title>Draft Genome Sequence and Secondary Metabolite Biosynthetic Potential of the Lysobacter niastensis Type strain DSM 18481.</title>
        <authorList>
            <person name="Turrini P."/>
            <person name="Artuso I."/>
            <person name="Tescari M."/>
            <person name="Lugli G.A."/>
            <person name="Frangipani E."/>
            <person name="Ventura M."/>
            <person name="Visca P."/>
        </authorList>
    </citation>
    <scope>NUCLEOTIDE SEQUENCE [LARGE SCALE GENOMIC DNA]</scope>
    <source>
        <strain evidence="4 5">DSM 18481</strain>
    </source>
</reference>
<evidence type="ECO:0000256" key="1">
    <source>
        <dbReference type="ARBA" id="ARBA00007783"/>
    </source>
</evidence>
<dbReference type="PANTHER" id="PTHR30413:SF10">
    <property type="entry name" value="CAPSULE POLYSACCHARIDE EXPORT INNER-MEMBRANE PROTEIN CTRC"/>
    <property type="match status" value="1"/>
</dbReference>
<feature type="transmembrane region" description="Helical" evidence="3">
    <location>
        <begin position="174"/>
        <end position="194"/>
    </location>
</feature>
<evidence type="ECO:0000256" key="3">
    <source>
        <dbReference type="SAM" id="Phobius"/>
    </source>
</evidence>
<feature type="transmembrane region" description="Helical" evidence="3">
    <location>
        <begin position="146"/>
        <end position="167"/>
    </location>
</feature>
<proteinExistence type="inferred from homology"/>
<accession>A0ABS0BA09</accession>
<keyword evidence="2" id="KW-0813">Transport</keyword>
<dbReference type="Proteomes" id="UP001429984">
    <property type="component" value="Unassembled WGS sequence"/>
</dbReference>
<keyword evidence="3" id="KW-0812">Transmembrane</keyword>
<protein>
    <submittedName>
        <fullName evidence="4">ABC transporter permease</fullName>
    </submittedName>
</protein>